<evidence type="ECO:0000313" key="1">
    <source>
        <dbReference type="EMBL" id="KAG0489624.1"/>
    </source>
</evidence>
<proteinExistence type="predicted"/>
<dbReference type="PANTHER" id="PTHR33785:SF2">
    <property type="entry name" value="DUF1685 DOMAIN-CONTAINING PROTEIN"/>
    <property type="match status" value="1"/>
</dbReference>
<protein>
    <submittedName>
        <fullName evidence="1">Uncharacterized protein</fullName>
    </submittedName>
</protein>
<gene>
    <name evidence="1" type="ORF">HPP92_006487</name>
</gene>
<evidence type="ECO:0000313" key="2">
    <source>
        <dbReference type="Proteomes" id="UP000639772"/>
    </source>
</evidence>
<reference evidence="1 2" key="1">
    <citation type="journal article" date="2020" name="Nat. Food">
        <title>A phased Vanilla planifolia genome enables genetic improvement of flavour and production.</title>
        <authorList>
            <person name="Hasing T."/>
            <person name="Tang H."/>
            <person name="Brym M."/>
            <person name="Khazi F."/>
            <person name="Huang T."/>
            <person name="Chambers A.H."/>
        </authorList>
    </citation>
    <scope>NUCLEOTIDE SEQUENCE [LARGE SCALE GENOMIC DNA]</scope>
    <source>
        <tissue evidence="1">Leaf</tissue>
    </source>
</reference>
<accession>A0A835V6U0</accession>
<dbReference type="EMBL" id="JADCNM010000003">
    <property type="protein sequence ID" value="KAG0489624.1"/>
    <property type="molecule type" value="Genomic_DNA"/>
</dbReference>
<dbReference type="PANTHER" id="PTHR33785">
    <property type="entry name" value="OS06G0550800 PROTEIN"/>
    <property type="match status" value="1"/>
</dbReference>
<dbReference type="Proteomes" id="UP000639772">
    <property type="component" value="Chromosome 3"/>
</dbReference>
<sequence>MNLSHVPIFSSNANTAQLRSNQDLLGAGSRREACNNHIHSLVQNPFMAICRSYSEVEHTMDNFWFNHNILLFQIGDTNTLSSLSSPPSKGSKPGDYNPSEVQKIRSNRVHLNCGAMSLTCGFMDLDLMFNKEKLSPHVLSMVEGLSRTGKRSEGFEGSGKQTRRISLDEAWLSNRTDSALLNLRLLAKSHDDAHIKRYLKSWARRVASSINQQ</sequence>
<name>A0A835V6U0_VANPL</name>
<dbReference type="AlphaFoldDB" id="A0A835V6U0"/>
<organism evidence="1 2">
    <name type="scientific">Vanilla planifolia</name>
    <name type="common">Vanilla</name>
    <dbReference type="NCBI Taxonomy" id="51239"/>
    <lineage>
        <taxon>Eukaryota</taxon>
        <taxon>Viridiplantae</taxon>
        <taxon>Streptophyta</taxon>
        <taxon>Embryophyta</taxon>
        <taxon>Tracheophyta</taxon>
        <taxon>Spermatophyta</taxon>
        <taxon>Magnoliopsida</taxon>
        <taxon>Liliopsida</taxon>
        <taxon>Asparagales</taxon>
        <taxon>Orchidaceae</taxon>
        <taxon>Vanilloideae</taxon>
        <taxon>Vanilleae</taxon>
        <taxon>Vanilla</taxon>
    </lineage>
</organism>
<dbReference type="OrthoDB" id="1918258at2759"/>
<comment type="caution">
    <text evidence="1">The sequence shown here is derived from an EMBL/GenBank/DDBJ whole genome shotgun (WGS) entry which is preliminary data.</text>
</comment>